<protein>
    <submittedName>
        <fullName evidence="1">Uncharacterized protein</fullName>
    </submittedName>
</protein>
<accession>A6NSH2</accession>
<reference evidence="1 2" key="1">
    <citation type="submission" date="2007-04" db="EMBL/GenBank/DDBJ databases">
        <authorList>
            <person name="Fulton L."/>
            <person name="Clifton S."/>
            <person name="Fulton B."/>
            <person name="Xu J."/>
            <person name="Minx P."/>
            <person name="Pepin K.H."/>
            <person name="Johnson M."/>
            <person name="Thiruvilangam P."/>
            <person name="Bhonagiri V."/>
            <person name="Nash W.E."/>
            <person name="Mardis E.R."/>
            <person name="Wilson R.K."/>
        </authorList>
    </citation>
    <scope>NUCLEOTIDE SEQUENCE [LARGE SCALE GENOMIC DNA]</scope>
    <source>
        <strain evidence="1 2">ATCC 29799</strain>
    </source>
</reference>
<proteinExistence type="predicted"/>
<evidence type="ECO:0000313" key="1">
    <source>
        <dbReference type="EMBL" id="EDN01210.1"/>
    </source>
</evidence>
<gene>
    <name evidence="1" type="ORF">BACCAP_01151</name>
</gene>
<name>A6NSH2_9FIRM</name>
<dbReference type="AlphaFoldDB" id="A6NSH2"/>
<comment type="caution">
    <text evidence="1">The sequence shown here is derived from an EMBL/GenBank/DDBJ whole genome shotgun (WGS) entry which is preliminary data.</text>
</comment>
<dbReference type="EMBL" id="AAXG02000007">
    <property type="protein sequence ID" value="EDN01210.1"/>
    <property type="molecule type" value="Genomic_DNA"/>
</dbReference>
<sequence>MDKEALEDTPSLLKAASEHALPVISSYLTRIFPCTAPHLRYEDALYSVMENVKEERLREQMLFLLRKTSDGAGLDTAAQKLREVYTDVNNKRWKKILDKFEALNVTPITLLNAGKLKSLPHLGAIVDVKCALQFAF</sequence>
<dbReference type="Proteomes" id="UP000003639">
    <property type="component" value="Unassembled WGS sequence"/>
</dbReference>
<keyword evidence="2" id="KW-1185">Reference proteome</keyword>
<organism evidence="1 2">
    <name type="scientific">Pseudoflavonifractor capillosus ATCC 29799</name>
    <dbReference type="NCBI Taxonomy" id="411467"/>
    <lineage>
        <taxon>Bacteria</taxon>
        <taxon>Bacillati</taxon>
        <taxon>Bacillota</taxon>
        <taxon>Clostridia</taxon>
        <taxon>Eubacteriales</taxon>
        <taxon>Oscillospiraceae</taxon>
        <taxon>Pseudoflavonifractor</taxon>
    </lineage>
</organism>
<reference evidence="1 2" key="2">
    <citation type="submission" date="2007-06" db="EMBL/GenBank/DDBJ databases">
        <title>Draft genome sequence of Pseudoflavonifractor capillosus ATCC 29799.</title>
        <authorList>
            <person name="Sudarsanam P."/>
            <person name="Ley R."/>
            <person name="Guruge J."/>
            <person name="Turnbaugh P.J."/>
            <person name="Mahowald M."/>
            <person name="Liep D."/>
            <person name="Gordon J."/>
        </authorList>
    </citation>
    <scope>NUCLEOTIDE SEQUENCE [LARGE SCALE GENOMIC DNA]</scope>
    <source>
        <strain evidence="1 2">ATCC 29799</strain>
    </source>
</reference>
<evidence type="ECO:0000313" key="2">
    <source>
        <dbReference type="Proteomes" id="UP000003639"/>
    </source>
</evidence>
<dbReference type="RefSeq" id="WP_006571699.1">
    <property type="nucleotide sequence ID" value="NZ_AAXG02000007.1"/>
</dbReference>